<dbReference type="EMBL" id="JBHLUD010000001">
    <property type="protein sequence ID" value="MFC0540611.1"/>
    <property type="molecule type" value="Genomic_DNA"/>
</dbReference>
<evidence type="ECO:0000259" key="2">
    <source>
        <dbReference type="Pfam" id="PF00975"/>
    </source>
</evidence>
<evidence type="ECO:0000313" key="4">
    <source>
        <dbReference type="Proteomes" id="UP001589810"/>
    </source>
</evidence>
<keyword evidence="4" id="KW-1185">Reference proteome</keyword>
<dbReference type="InterPro" id="IPR029058">
    <property type="entry name" value="AB_hydrolase_fold"/>
</dbReference>
<dbReference type="SUPFAM" id="SSF53474">
    <property type="entry name" value="alpha/beta-Hydrolases"/>
    <property type="match status" value="1"/>
</dbReference>
<accession>A0ABV6ML78</accession>
<reference evidence="3 4" key="1">
    <citation type="submission" date="2024-09" db="EMBL/GenBank/DDBJ databases">
        <authorList>
            <person name="Sun Q."/>
            <person name="Mori K."/>
        </authorList>
    </citation>
    <scope>NUCLEOTIDE SEQUENCE [LARGE SCALE GENOMIC DNA]</scope>
    <source>
        <strain evidence="3 4">TBRC 1432</strain>
    </source>
</reference>
<dbReference type="PANTHER" id="PTHR11487:SF0">
    <property type="entry name" value="S-ACYL FATTY ACID SYNTHASE THIOESTERASE, MEDIUM CHAIN"/>
    <property type="match status" value="1"/>
</dbReference>
<feature type="domain" description="Thioesterase" evidence="2">
    <location>
        <begin position="21"/>
        <end position="242"/>
    </location>
</feature>
<gene>
    <name evidence="3" type="ORF">ACFFH7_03910</name>
</gene>
<comment type="caution">
    <text evidence="3">The sequence shown here is derived from an EMBL/GenBank/DDBJ whole genome shotgun (WGS) entry which is preliminary data.</text>
</comment>
<dbReference type="InterPro" id="IPR012223">
    <property type="entry name" value="TEII"/>
</dbReference>
<evidence type="ECO:0000256" key="1">
    <source>
        <dbReference type="ARBA" id="ARBA00007169"/>
    </source>
</evidence>
<name>A0ABV6ML78_9PSEU</name>
<protein>
    <submittedName>
        <fullName evidence="3">Thioesterase II family protein</fullName>
    </submittedName>
</protein>
<dbReference type="RefSeq" id="WP_273939416.1">
    <property type="nucleotide sequence ID" value="NZ_CP097263.1"/>
</dbReference>
<organism evidence="3 4">
    <name type="scientific">Kutzneria chonburiensis</name>
    <dbReference type="NCBI Taxonomy" id="1483604"/>
    <lineage>
        <taxon>Bacteria</taxon>
        <taxon>Bacillati</taxon>
        <taxon>Actinomycetota</taxon>
        <taxon>Actinomycetes</taxon>
        <taxon>Pseudonocardiales</taxon>
        <taxon>Pseudonocardiaceae</taxon>
        <taxon>Kutzneria</taxon>
    </lineage>
</organism>
<dbReference type="Proteomes" id="UP001589810">
    <property type="component" value="Unassembled WGS sequence"/>
</dbReference>
<dbReference type="InterPro" id="IPR001031">
    <property type="entry name" value="Thioesterase"/>
</dbReference>
<sequence>MNSSKDWLVNLTPQRTGRLNLLCLPFAGGGSSAYHSWPAALPPDVTVWAARLPGRESRLLEPPLAYLEEMVRELVQAVKPLATIPYVLFGHSMGALIGYEMVRRIRYMGGPMPESLIVSGCGAPHLPAPGKPLHTLPHNELVAALRDYGATPQALLDNRELLDLFLPTLRADFKAAETYRHRPGMPLSCPITVLRGDSDVEVTAEHCDGWAELTSGPCDQHCYVGGHFFIDTARDQVLGTIAGLLAGCAA</sequence>
<proteinExistence type="inferred from homology"/>
<comment type="similarity">
    <text evidence="1">Belongs to the thioesterase family.</text>
</comment>
<dbReference type="Pfam" id="PF00975">
    <property type="entry name" value="Thioesterase"/>
    <property type="match status" value="1"/>
</dbReference>
<dbReference type="Gene3D" id="3.40.50.1820">
    <property type="entry name" value="alpha/beta hydrolase"/>
    <property type="match status" value="1"/>
</dbReference>
<evidence type="ECO:0000313" key="3">
    <source>
        <dbReference type="EMBL" id="MFC0540611.1"/>
    </source>
</evidence>
<dbReference type="PANTHER" id="PTHR11487">
    <property type="entry name" value="THIOESTERASE"/>
    <property type="match status" value="1"/>
</dbReference>